<evidence type="ECO:0000313" key="2">
    <source>
        <dbReference type="EMBL" id="MCZ4093482.1"/>
    </source>
</evidence>
<dbReference type="RefSeq" id="WP_269285261.1">
    <property type="nucleotide sequence ID" value="NZ_JAPVOI010000005.1"/>
</dbReference>
<organism evidence="2 3">
    <name type="scientific">Sinorhizobium psoraleae</name>
    <dbReference type="NCBI Taxonomy" id="520838"/>
    <lineage>
        <taxon>Bacteria</taxon>
        <taxon>Pseudomonadati</taxon>
        <taxon>Pseudomonadota</taxon>
        <taxon>Alphaproteobacteria</taxon>
        <taxon>Hyphomicrobiales</taxon>
        <taxon>Rhizobiaceae</taxon>
        <taxon>Sinorhizobium/Ensifer group</taxon>
        <taxon>Sinorhizobium</taxon>
    </lineage>
</organism>
<accession>A0ABT4KND4</accession>
<sequence>MTEPASPDADAGITDIDELQRLLMRSTGPGLRGQHFKQHGCVFATFEVLADLPERLKVGLFAEPKTYTTYIRFSNGAQLDDTKPDIHGMAIKLTGVAGRKILEGEEDEATHDFVLADKPVFFIRNTSDYVRFMADFAQSAPRGEPPLAFIAWLKENRPEDLPLLLGFRQQVQDSPLAARYWSQVPYAYGLGNAQACRYSVVPSKDNLVSPIPSEARGAGYLREAMTDHLTREARPAVFDFCVQLNDDTSATTIDNPTVEWTTPVEAVARITIPPQTFTSAAQLAFGENLSFTPWHALPEHRPLGEINEVRRRVYLSSSGLRHETNQVIRREPTGNEHWSFNMRLSPEELTAGINDDFKAVLAKLQATFNFMAANLQHGRATHTYGVVAKGEARCITPAGFPETDVFVPGRIFPIILRHSSPGGRADDRARDGVAASIKFFEPGASTDGDGFYDILMNAGRQLFVRSIRDFSTFVHTPDAERAKLVESGLMLDDQLREAYRIRGSFTDSRYHTWVCFEFIDKTGVSRYVRFRLINADRGPDRGLPRPEFKANGHPSMDAVSDDDRAPDFLRKDFIHRVKHSDVRYILQAQLRDAPPPPIGNHELFDPSQPWNEYWFPWVDMFEIRLNEVIDDQAAVSCLEMNPNRSPECIRIPLATSPDDYASLGHARAIVYPGARAARAAVPPPQNN</sequence>
<feature type="region of interest" description="Disordered" evidence="1">
    <location>
        <begin position="541"/>
        <end position="561"/>
    </location>
</feature>
<keyword evidence="2" id="KW-0575">Peroxidase</keyword>
<gene>
    <name evidence="2" type="ORF">O3W52_26995</name>
</gene>
<dbReference type="GO" id="GO:0004096">
    <property type="term" value="F:catalase activity"/>
    <property type="evidence" value="ECO:0007669"/>
    <property type="project" value="UniProtKB-EC"/>
</dbReference>
<dbReference type="InterPro" id="IPR018028">
    <property type="entry name" value="Catalase"/>
</dbReference>
<feature type="compositionally biased region" description="Basic and acidic residues" evidence="1">
    <location>
        <begin position="541"/>
        <end position="550"/>
    </location>
</feature>
<dbReference type="EC" id="1.11.1.6" evidence="2"/>
<reference evidence="2" key="1">
    <citation type="submission" date="2022-10" db="EMBL/GenBank/DDBJ databases">
        <title>Whole genome sequencing of three plant growth promoting bacteria isolated from Vachellia tortilis subsp. raddiana in Morocco.</title>
        <authorList>
            <person name="Hnini M."/>
            <person name="Zouagui R."/>
            <person name="Zouagui H."/>
            <person name="Chemao Elfihri M.-W."/>
            <person name="Ibrahimi A."/>
            <person name="Sbabou L."/>
            <person name="Aurag J."/>
        </authorList>
    </citation>
    <scope>NUCLEOTIDE SEQUENCE</scope>
    <source>
        <strain evidence="2">LMR678</strain>
    </source>
</reference>
<evidence type="ECO:0000256" key="1">
    <source>
        <dbReference type="SAM" id="MobiDB-lite"/>
    </source>
</evidence>
<protein>
    <submittedName>
        <fullName evidence="2">Catalase</fullName>
        <ecNumber evidence="2">1.11.1.6</ecNumber>
    </submittedName>
</protein>
<evidence type="ECO:0000313" key="3">
    <source>
        <dbReference type="Proteomes" id="UP001079430"/>
    </source>
</evidence>
<dbReference type="InterPro" id="IPR020835">
    <property type="entry name" value="Catalase_sf"/>
</dbReference>
<dbReference type="Proteomes" id="UP001079430">
    <property type="component" value="Unassembled WGS sequence"/>
</dbReference>
<name>A0ABT4KND4_9HYPH</name>
<keyword evidence="2" id="KW-0560">Oxidoreductase</keyword>
<comment type="caution">
    <text evidence="2">The sequence shown here is derived from an EMBL/GenBank/DDBJ whole genome shotgun (WGS) entry which is preliminary data.</text>
</comment>
<dbReference type="PANTHER" id="PTHR36195">
    <property type="entry name" value="DOMAIN PROTEIN, PUTATIVE (AFU_ORTHOLOGUE AFUA_5G01990)-RELATED-RELATED"/>
    <property type="match status" value="1"/>
</dbReference>
<dbReference type="Gene3D" id="2.40.180.10">
    <property type="entry name" value="Catalase core domain"/>
    <property type="match status" value="2"/>
</dbReference>
<keyword evidence="3" id="KW-1185">Reference proteome</keyword>
<dbReference type="CDD" id="cd08152">
    <property type="entry name" value="y4iL_like"/>
    <property type="match status" value="1"/>
</dbReference>
<proteinExistence type="predicted"/>
<dbReference type="PROSITE" id="PS51402">
    <property type="entry name" value="CATALASE_3"/>
    <property type="match status" value="1"/>
</dbReference>
<dbReference type="PANTHER" id="PTHR36195:SF4">
    <property type="entry name" value="DOMAIN PROTEIN, PUTATIVE (AFU_ORTHOLOGUE AFUA_5G01990)-RELATED"/>
    <property type="match status" value="1"/>
</dbReference>
<dbReference type="EMBL" id="JAPVOI010000005">
    <property type="protein sequence ID" value="MCZ4093482.1"/>
    <property type="molecule type" value="Genomic_DNA"/>
</dbReference>
<dbReference type="SUPFAM" id="SSF56634">
    <property type="entry name" value="Heme-dependent catalase-like"/>
    <property type="match status" value="2"/>
</dbReference>